<dbReference type="Proteomes" id="UP000002410">
    <property type="component" value="Chromosome"/>
</dbReference>
<dbReference type="KEGG" id="cbf:CLI_2240"/>
<protein>
    <submittedName>
        <fullName evidence="2">Uncharacterized protein</fullName>
    </submittedName>
</protein>
<name>A7GFD0_CLOBL</name>
<evidence type="ECO:0000256" key="1">
    <source>
        <dbReference type="SAM" id="Phobius"/>
    </source>
</evidence>
<keyword evidence="1" id="KW-0812">Transmembrane</keyword>
<sequence>MVPRDVATLYSHFKKEESIRAGSHGINAYLGIWITLWGVLGL</sequence>
<reference evidence="3" key="1">
    <citation type="submission" date="2007-06" db="EMBL/GenBank/DDBJ databases">
        <authorList>
            <person name="Brinkac L.M."/>
            <person name="Daugherty S."/>
            <person name="Dodson R.J."/>
            <person name="Madupu R."/>
            <person name="Brown J.L."/>
            <person name="Bruce D."/>
            <person name="Detter C."/>
            <person name="Munk C."/>
            <person name="Smith L.A."/>
            <person name="Smith T.J."/>
            <person name="White O."/>
            <person name="Brettin T.S."/>
        </authorList>
    </citation>
    <scope>NUCLEOTIDE SEQUENCE [LARGE SCALE GENOMIC DNA]</scope>
    <source>
        <strain evidence="3">Langeland / NCTC 10281 / Type F</strain>
    </source>
</reference>
<keyword evidence="1" id="KW-0472">Membrane</keyword>
<organism evidence="2 3">
    <name type="scientific">Clostridium botulinum (strain Langeland / NCTC 10281 / Type F)</name>
    <dbReference type="NCBI Taxonomy" id="441772"/>
    <lineage>
        <taxon>Bacteria</taxon>
        <taxon>Bacillati</taxon>
        <taxon>Bacillota</taxon>
        <taxon>Clostridia</taxon>
        <taxon>Eubacteriales</taxon>
        <taxon>Clostridiaceae</taxon>
        <taxon>Clostridium</taxon>
    </lineage>
</organism>
<proteinExistence type="predicted"/>
<evidence type="ECO:0000313" key="3">
    <source>
        <dbReference type="Proteomes" id="UP000002410"/>
    </source>
</evidence>
<dbReference type="AlphaFoldDB" id="A7GFD0"/>
<feature type="transmembrane region" description="Helical" evidence="1">
    <location>
        <begin position="21"/>
        <end position="40"/>
    </location>
</feature>
<gene>
    <name evidence="2" type="ordered locus">CLI_2240</name>
</gene>
<accession>A7GFD0</accession>
<dbReference type="EMBL" id="CP000728">
    <property type="protein sequence ID" value="ABS41420.1"/>
    <property type="molecule type" value="Genomic_DNA"/>
</dbReference>
<evidence type="ECO:0000313" key="2">
    <source>
        <dbReference type="EMBL" id="ABS41420.1"/>
    </source>
</evidence>
<keyword evidence="1" id="KW-1133">Transmembrane helix</keyword>
<dbReference type="HOGENOM" id="CLU_3249389_0_0_9"/>